<proteinExistence type="predicted"/>
<name>A0A840Q5Y2_9PSEU</name>
<dbReference type="InterPro" id="IPR000182">
    <property type="entry name" value="GNAT_dom"/>
</dbReference>
<evidence type="ECO:0000313" key="4">
    <source>
        <dbReference type="Proteomes" id="UP000584374"/>
    </source>
</evidence>
<dbReference type="CDD" id="cd04301">
    <property type="entry name" value="NAT_SF"/>
    <property type="match status" value="1"/>
</dbReference>
<dbReference type="PANTHER" id="PTHR13947">
    <property type="entry name" value="GNAT FAMILY N-ACETYLTRANSFERASE"/>
    <property type="match status" value="1"/>
</dbReference>
<accession>A0A840Q5Y2</accession>
<dbReference type="Gene3D" id="3.40.630.30">
    <property type="match status" value="1"/>
</dbReference>
<dbReference type="PROSITE" id="PS51186">
    <property type="entry name" value="GNAT"/>
    <property type="match status" value="1"/>
</dbReference>
<dbReference type="InterPro" id="IPR016181">
    <property type="entry name" value="Acyl_CoA_acyltransferase"/>
</dbReference>
<organism evidence="3 4">
    <name type="scientific">Saccharopolyspora phatthalungensis</name>
    <dbReference type="NCBI Taxonomy" id="664693"/>
    <lineage>
        <taxon>Bacteria</taxon>
        <taxon>Bacillati</taxon>
        <taxon>Actinomycetota</taxon>
        <taxon>Actinomycetes</taxon>
        <taxon>Pseudonocardiales</taxon>
        <taxon>Pseudonocardiaceae</taxon>
        <taxon>Saccharopolyspora</taxon>
    </lineage>
</organism>
<keyword evidence="4" id="KW-1185">Reference proteome</keyword>
<dbReference type="Pfam" id="PF00583">
    <property type="entry name" value="Acetyltransf_1"/>
    <property type="match status" value="1"/>
</dbReference>
<dbReference type="AlphaFoldDB" id="A0A840Q5Y2"/>
<keyword evidence="1 3" id="KW-0808">Transferase</keyword>
<dbReference type="Proteomes" id="UP000584374">
    <property type="component" value="Unassembled WGS sequence"/>
</dbReference>
<comment type="caution">
    <text evidence="3">The sequence shown here is derived from an EMBL/GenBank/DDBJ whole genome shotgun (WGS) entry which is preliminary data.</text>
</comment>
<evidence type="ECO:0000256" key="1">
    <source>
        <dbReference type="ARBA" id="ARBA00022679"/>
    </source>
</evidence>
<evidence type="ECO:0000259" key="2">
    <source>
        <dbReference type="PROSITE" id="PS51186"/>
    </source>
</evidence>
<dbReference type="GO" id="GO:0008080">
    <property type="term" value="F:N-acetyltransferase activity"/>
    <property type="evidence" value="ECO:0007669"/>
    <property type="project" value="InterPro"/>
</dbReference>
<dbReference type="SUPFAM" id="SSF55729">
    <property type="entry name" value="Acyl-CoA N-acyltransferases (Nat)"/>
    <property type="match status" value="1"/>
</dbReference>
<protein>
    <submittedName>
        <fullName evidence="3">GNAT superfamily N-acetyltransferase</fullName>
    </submittedName>
</protein>
<dbReference type="EMBL" id="JACHIW010000001">
    <property type="protein sequence ID" value="MBB5155280.1"/>
    <property type="molecule type" value="Genomic_DNA"/>
</dbReference>
<gene>
    <name evidence="3" type="ORF">BJ970_002814</name>
</gene>
<dbReference type="InterPro" id="IPR050769">
    <property type="entry name" value="NAT_camello-type"/>
</dbReference>
<reference evidence="3 4" key="1">
    <citation type="submission" date="2020-08" db="EMBL/GenBank/DDBJ databases">
        <title>Sequencing the genomes of 1000 actinobacteria strains.</title>
        <authorList>
            <person name="Klenk H.-P."/>
        </authorList>
    </citation>
    <scope>NUCLEOTIDE SEQUENCE [LARGE SCALE GENOMIC DNA]</scope>
    <source>
        <strain evidence="3 4">DSM 45584</strain>
    </source>
</reference>
<dbReference type="PANTHER" id="PTHR13947:SF37">
    <property type="entry name" value="LD18367P"/>
    <property type="match status" value="1"/>
</dbReference>
<evidence type="ECO:0000313" key="3">
    <source>
        <dbReference type="EMBL" id="MBB5155280.1"/>
    </source>
</evidence>
<feature type="domain" description="N-acetyltransferase" evidence="2">
    <location>
        <begin position="12"/>
        <end position="182"/>
    </location>
</feature>
<dbReference type="RefSeq" id="WP_184726651.1">
    <property type="nucleotide sequence ID" value="NZ_JACHIW010000001.1"/>
</dbReference>
<sequence>MQHNIEHRIGDYVVRTARPSDADGARKVMLDTFYKEFGHGYDSTWHADVIDIEGTYLQEPRHGLFIAVREGEVVATTAVRANGPSSPPHPQWIADRYPSGETAQLFRVYVDRAHRRHGLARALVSMACDFVAATEGYSAIYLHTNPAIEGAEPFWHAVAKQIHDARGDRQHSPSVHFEIPIPR</sequence>